<protein>
    <recommendedName>
        <fullName evidence="2">Ig-like domain-containing protein</fullName>
    </recommendedName>
</protein>
<dbReference type="eggNOG" id="ENOG502RFMV">
    <property type="taxonomic scope" value="Eukaryota"/>
</dbReference>
<dbReference type="InterPro" id="IPR013106">
    <property type="entry name" value="Ig_V-set"/>
</dbReference>
<keyword evidence="1" id="KW-0812">Transmembrane</keyword>
<feature type="domain" description="Ig-like" evidence="2">
    <location>
        <begin position="18"/>
        <end position="107"/>
    </location>
</feature>
<dbReference type="SMART" id="SM00409">
    <property type="entry name" value="IG"/>
    <property type="match status" value="1"/>
</dbReference>
<dbReference type="InterPro" id="IPR003599">
    <property type="entry name" value="Ig_sub"/>
</dbReference>
<dbReference type="AlphaFoldDB" id="H3A6C1"/>
<dbReference type="Gene3D" id="2.60.40.10">
    <property type="entry name" value="Immunoglobulins"/>
    <property type="match status" value="2"/>
</dbReference>
<dbReference type="GO" id="GO:0045124">
    <property type="term" value="P:regulation of bone resorption"/>
    <property type="evidence" value="ECO:0007669"/>
    <property type="project" value="TreeGrafter"/>
</dbReference>
<reference evidence="3" key="3">
    <citation type="submission" date="2025-09" db="UniProtKB">
        <authorList>
            <consortium name="Ensembl"/>
        </authorList>
    </citation>
    <scope>IDENTIFICATION</scope>
</reference>
<dbReference type="InterPro" id="IPR036179">
    <property type="entry name" value="Ig-like_dom_sf"/>
</dbReference>
<dbReference type="OMA" id="SNRYFCR"/>
<dbReference type="InterPro" id="IPR007110">
    <property type="entry name" value="Ig-like_dom"/>
</dbReference>
<dbReference type="InterPro" id="IPR013098">
    <property type="entry name" value="Ig_I-set"/>
</dbReference>
<sequence length="265" mass="29895">THTHGWSMKVHHEVYGVKGQPVTLPCSITHPYKHYGGPIAVLWKRKDRRTGTTVFRCVNHNITNTCRATINEGDRYKLLGSSVRHNNLSLVISNLSLSDSDRYFCRVDFTAEDHGKFETPTGTQLHVTAQPAILDITVHLINHTSYKAICVAEGEPLPTVAWHAPPHRQLPFTNMSDGRFFLPLTSGPAGKHQVTVELQQLAEDGKYTCVASNKYGRDERAVFFYRGKREVRFFSINLLWVVLGIKFGVFLLILGVMAFYSKKGK</sequence>
<evidence type="ECO:0000256" key="1">
    <source>
        <dbReference type="SAM" id="Phobius"/>
    </source>
</evidence>
<dbReference type="SUPFAM" id="SSF48726">
    <property type="entry name" value="Immunoglobulin"/>
    <property type="match status" value="2"/>
</dbReference>
<dbReference type="Pfam" id="PF07686">
    <property type="entry name" value="V-set"/>
    <property type="match status" value="1"/>
</dbReference>
<dbReference type="FunCoup" id="H3A6C1">
    <property type="interactions" value="573"/>
</dbReference>
<dbReference type="GeneTree" id="ENSGT01150000286907"/>
<evidence type="ECO:0000259" key="2">
    <source>
        <dbReference type="PROSITE" id="PS50835"/>
    </source>
</evidence>
<keyword evidence="1" id="KW-1133">Transmembrane helix</keyword>
<dbReference type="GO" id="GO:2001204">
    <property type="term" value="P:regulation of osteoclast development"/>
    <property type="evidence" value="ECO:0007669"/>
    <property type="project" value="TreeGrafter"/>
</dbReference>
<keyword evidence="4" id="KW-1185">Reference proteome</keyword>
<dbReference type="PANTHER" id="PTHR46942">
    <property type="entry name" value="SIALIC ACID-BINDING IG-LIKE LECTIN 15"/>
    <property type="match status" value="1"/>
</dbReference>
<dbReference type="EMBL" id="AFYH01177970">
    <property type="status" value="NOT_ANNOTATED_CDS"/>
    <property type="molecule type" value="Genomic_DNA"/>
</dbReference>
<reference evidence="3" key="2">
    <citation type="submission" date="2025-08" db="UniProtKB">
        <authorList>
            <consortium name="Ensembl"/>
        </authorList>
    </citation>
    <scope>IDENTIFICATION</scope>
</reference>
<dbReference type="HOGENOM" id="CLU_076258_0_0_1"/>
<feature type="domain" description="Ig-like" evidence="2">
    <location>
        <begin position="131"/>
        <end position="223"/>
    </location>
</feature>
<reference evidence="4" key="1">
    <citation type="submission" date="2011-08" db="EMBL/GenBank/DDBJ databases">
        <title>The draft genome of Latimeria chalumnae.</title>
        <authorList>
            <person name="Di Palma F."/>
            <person name="Alfoldi J."/>
            <person name="Johnson J."/>
            <person name="Berlin A."/>
            <person name="Gnerre S."/>
            <person name="Jaffe D."/>
            <person name="MacCallum I."/>
            <person name="Young S."/>
            <person name="Walker B.J."/>
            <person name="Lander E."/>
            <person name="Lindblad-Toh K."/>
        </authorList>
    </citation>
    <scope>NUCLEOTIDE SEQUENCE [LARGE SCALE GENOMIC DNA]</scope>
    <source>
        <strain evidence="4">Wild caught</strain>
    </source>
</reference>
<dbReference type="Pfam" id="PF07679">
    <property type="entry name" value="I-set"/>
    <property type="match status" value="1"/>
</dbReference>
<keyword evidence="1" id="KW-0472">Membrane</keyword>
<dbReference type="GO" id="GO:0005886">
    <property type="term" value="C:plasma membrane"/>
    <property type="evidence" value="ECO:0007669"/>
    <property type="project" value="TreeGrafter"/>
</dbReference>
<evidence type="ECO:0000313" key="3">
    <source>
        <dbReference type="Ensembl" id="ENSLACP00000005192.1"/>
    </source>
</evidence>
<evidence type="ECO:0000313" key="4">
    <source>
        <dbReference type="Proteomes" id="UP000008672"/>
    </source>
</evidence>
<dbReference type="PROSITE" id="PS50835">
    <property type="entry name" value="IG_LIKE"/>
    <property type="match status" value="2"/>
</dbReference>
<dbReference type="InParanoid" id="H3A6C1"/>
<dbReference type="InterPro" id="IPR042836">
    <property type="entry name" value="SIG15"/>
</dbReference>
<dbReference type="STRING" id="7897.ENSLACP00000005192"/>
<dbReference type="GO" id="GO:0032956">
    <property type="term" value="P:regulation of actin cytoskeleton organization"/>
    <property type="evidence" value="ECO:0007669"/>
    <property type="project" value="TreeGrafter"/>
</dbReference>
<dbReference type="InterPro" id="IPR013783">
    <property type="entry name" value="Ig-like_fold"/>
</dbReference>
<dbReference type="EMBL" id="AFYH01177969">
    <property type="status" value="NOT_ANNOTATED_CDS"/>
    <property type="molecule type" value="Genomic_DNA"/>
</dbReference>
<proteinExistence type="predicted"/>
<feature type="transmembrane region" description="Helical" evidence="1">
    <location>
        <begin position="238"/>
        <end position="260"/>
    </location>
</feature>
<name>H3A6C1_LATCH</name>
<accession>H3A6C1</accession>
<organism evidence="3 4">
    <name type="scientific">Latimeria chalumnae</name>
    <name type="common">Coelacanth</name>
    <dbReference type="NCBI Taxonomy" id="7897"/>
    <lineage>
        <taxon>Eukaryota</taxon>
        <taxon>Metazoa</taxon>
        <taxon>Chordata</taxon>
        <taxon>Craniata</taxon>
        <taxon>Vertebrata</taxon>
        <taxon>Euteleostomi</taxon>
        <taxon>Coelacanthiformes</taxon>
        <taxon>Coelacanthidae</taxon>
        <taxon>Latimeria</taxon>
    </lineage>
</organism>
<dbReference type="PANTHER" id="PTHR46942:SF1">
    <property type="entry name" value="SIALIC ACID-BINDING IG-LIKE LECTIN 15"/>
    <property type="match status" value="1"/>
</dbReference>
<dbReference type="Proteomes" id="UP000008672">
    <property type="component" value="Unassembled WGS sequence"/>
</dbReference>
<dbReference type="Ensembl" id="ENSLACT00000005238.1">
    <property type="protein sequence ID" value="ENSLACP00000005192.1"/>
    <property type="gene ID" value="ENSLACG00000004612.1"/>
</dbReference>